<evidence type="ECO:0000313" key="1">
    <source>
        <dbReference type="EMBL" id="VYS97030.1"/>
    </source>
</evidence>
<reference evidence="1" key="1">
    <citation type="submission" date="2019-11" db="EMBL/GenBank/DDBJ databases">
        <authorList>
            <person name="Feng L."/>
        </authorList>
    </citation>
    <scope>NUCLEOTIDE SEQUENCE</scope>
    <source>
        <strain evidence="1">BintestinalisLFYP9</strain>
    </source>
</reference>
<dbReference type="RefSeq" id="WP_138291152.1">
    <property type="nucleotide sequence ID" value="NZ_BAABZC010000001.1"/>
</dbReference>
<dbReference type="AlphaFoldDB" id="A0A6N2SZ07"/>
<accession>A0A6N2SZ07</accession>
<evidence type="ECO:0008006" key="2">
    <source>
        <dbReference type="Google" id="ProtNLM"/>
    </source>
</evidence>
<dbReference type="PANTHER" id="PTHR37833:SF1">
    <property type="entry name" value="SIGNAL PEPTIDE PROTEIN"/>
    <property type="match status" value="1"/>
</dbReference>
<dbReference type="PANTHER" id="PTHR37833">
    <property type="entry name" value="LIPOPROTEIN-RELATED"/>
    <property type="match status" value="1"/>
</dbReference>
<dbReference type="InterPro" id="IPR011467">
    <property type="entry name" value="DUF1573"/>
</dbReference>
<protein>
    <recommendedName>
        <fullName evidence="2">DUF1573 domain-containing protein</fullName>
    </recommendedName>
</protein>
<dbReference type="PROSITE" id="PS51257">
    <property type="entry name" value="PROKAR_LIPOPROTEIN"/>
    <property type="match status" value="1"/>
</dbReference>
<dbReference type="Gene3D" id="2.60.40.10">
    <property type="entry name" value="Immunoglobulins"/>
    <property type="match status" value="1"/>
</dbReference>
<gene>
    <name evidence="1" type="ORF">BILFYP9_01274</name>
</gene>
<sequence length="294" mass="33788">MRKLVVIILFLVALLFSCKDTREEKIIHLLNEWNGKTIRFPQAMNLISYLDTTNVVKFGEIKKEYTILHYVDTIGCVSCKLRLSEWNKLIGELDSISNHNVNCLISFFPMRKKELLKSLKINKFKHYVYIDEKDSLNQLNCFPEGDAFRTFLLDRDDKVMLVGNPIHNPNIRELYLSIIQKGNIVTNKDKGIKHTKVTINQNCILLGNFDWKDKKVVKFLLKNSGDNPLVIQDVTTSCSCTTATFTKDPIAAGEETEVLVTYQAEQPESFYREINVFCNTEDSPILLEIKGNAQ</sequence>
<dbReference type="EMBL" id="CACRSU010000014">
    <property type="protein sequence ID" value="VYS97030.1"/>
    <property type="molecule type" value="Genomic_DNA"/>
</dbReference>
<name>A0A6N2SZ07_9BACE</name>
<organism evidence="1">
    <name type="scientific">Bacteroides intestinalis</name>
    <dbReference type="NCBI Taxonomy" id="329854"/>
    <lineage>
        <taxon>Bacteria</taxon>
        <taxon>Pseudomonadati</taxon>
        <taxon>Bacteroidota</taxon>
        <taxon>Bacteroidia</taxon>
        <taxon>Bacteroidales</taxon>
        <taxon>Bacteroidaceae</taxon>
        <taxon>Bacteroides</taxon>
    </lineage>
</organism>
<dbReference type="InterPro" id="IPR013783">
    <property type="entry name" value="Ig-like_fold"/>
</dbReference>
<dbReference type="Pfam" id="PF07610">
    <property type="entry name" value="DUF1573"/>
    <property type="match status" value="1"/>
</dbReference>
<proteinExistence type="predicted"/>